<dbReference type="InterPro" id="IPR000073">
    <property type="entry name" value="AB_hydrolase_1"/>
</dbReference>
<dbReference type="PANTHER" id="PTHR43798:SF33">
    <property type="entry name" value="HYDROLASE, PUTATIVE (AFU_ORTHOLOGUE AFUA_2G14860)-RELATED"/>
    <property type="match status" value="1"/>
</dbReference>
<keyword evidence="1" id="KW-0732">Signal</keyword>
<reference evidence="3 4" key="1">
    <citation type="submission" date="2020-06" db="EMBL/GenBank/DDBJ databases">
        <title>Description of novel acetic acid bacteria.</title>
        <authorList>
            <person name="Sombolestani A."/>
        </authorList>
    </citation>
    <scope>NUCLEOTIDE SEQUENCE [LARGE SCALE GENOMIC DNA]</scope>
    <source>
        <strain evidence="3 4">LMG 31431</strain>
    </source>
</reference>
<organism evidence="3 4">
    <name type="scientific">Nguyenibacter vanlangensis</name>
    <dbReference type="NCBI Taxonomy" id="1216886"/>
    <lineage>
        <taxon>Bacteria</taxon>
        <taxon>Pseudomonadati</taxon>
        <taxon>Pseudomonadota</taxon>
        <taxon>Alphaproteobacteria</taxon>
        <taxon>Acetobacterales</taxon>
        <taxon>Acetobacteraceae</taxon>
        <taxon>Nguyenibacter</taxon>
    </lineage>
</organism>
<feature type="non-terminal residue" evidence="3">
    <location>
        <position position="1"/>
    </location>
</feature>
<dbReference type="RefSeq" id="WP_176641270.1">
    <property type="nucleotide sequence ID" value="NZ_JABXXP010000557.1"/>
</dbReference>
<feature type="signal peptide" evidence="1">
    <location>
        <begin position="1"/>
        <end position="33"/>
    </location>
</feature>
<dbReference type="Pfam" id="PF00561">
    <property type="entry name" value="Abhydrolase_1"/>
    <property type="match status" value="1"/>
</dbReference>
<dbReference type="GO" id="GO:0016787">
    <property type="term" value="F:hydrolase activity"/>
    <property type="evidence" value="ECO:0007669"/>
    <property type="project" value="UniProtKB-KW"/>
</dbReference>
<accession>A0A7Y7M748</accession>
<name>A0A7Y7M748_9PROT</name>
<evidence type="ECO:0000259" key="2">
    <source>
        <dbReference type="Pfam" id="PF00561"/>
    </source>
</evidence>
<sequence>HRHAAPVMSRACLVRAALAVAGMVAGMAAGMLAVPTAARAETPAQFDDARRIVSLPDGIDLAFIAIGPRDGRPVILVHGYTDSARDWFPALWAFSPRDRLIIVDLRGHGRSSKPGCCYALVDFAWDIRLLMDHLGLKRADLVGHSLGSLIVQVFAENWPDRVKHVVLVSSTGGPAAAPTPRERAERRAAFDFRTPISRLRDPIDPDSAFMRAWWSSPTPVDPDFIRRQRVESAHIPAAVWLAVLDQGLTGFDPQPGLARLKAACLLIWGEKDPIMPPEVRRTLIAALPGAQVAIYPGLGHNPFWEQPRAVVGRIDRFLDGP</sequence>
<dbReference type="EMBL" id="JABXXP010000557">
    <property type="protein sequence ID" value="NVN12727.1"/>
    <property type="molecule type" value="Genomic_DNA"/>
</dbReference>
<dbReference type="Proteomes" id="UP000534870">
    <property type="component" value="Unassembled WGS sequence"/>
</dbReference>
<dbReference type="PRINTS" id="PR00111">
    <property type="entry name" value="ABHYDROLASE"/>
</dbReference>
<dbReference type="SUPFAM" id="SSF53474">
    <property type="entry name" value="alpha/beta-Hydrolases"/>
    <property type="match status" value="1"/>
</dbReference>
<dbReference type="PANTHER" id="PTHR43798">
    <property type="entry name" value="MONOACYLGLYCEROL LIPASE"/>
    <property type="match status" value="1"/>
</dbReference>
<gene>
    <name evidence="3" type="ORF">HUK84_16610</name>
</gene>
<evidence type="ECO:0000313" key="3">
    <source>
        <dbReference type="EMBL" id="NVN12727.1"/>
    </source>
</evidence>
<evidence type="ECO:0000313" key="4">
    <source>
        <dbReference type="Proteomes" id="UP000534870"/>
    </source>
</evidence>
<comment type="caution">
    <text evidence="3">The sequence shown here is derived from an EMBL/GenBank/DDBJ whole genome shotgun (WGS) entry which is preliminary data.</text>
</comment>
<dbReference type="AlphaFoldDB" id="A0A7Y7M748"/>
<keyword evidence="3" id="KW-0378">Hydrolase</keyword>
<feature type="domain" description="AB hydrolase-1" evidence="2">
    <location>
        <begin position="73"/>
        <end position="307"/>
    </location>
</feature>
<dbReference type="GO" id="GO:0016020">
    <property type="term" value="C:membrane"/>
    <property type="evidence" value="ECO:0007669"/>
    <property type="project" value="TreeGrafter"/>
</dbReference>
<dbReference type="InterPro" id="IPR029058">
    <property type="entry name" value="AB_hydrolase_fold"/>
</dbReference>
<proteinExistence type="predicted"/>
<protein>
    <submittedName>
        <fullName evidence="3">Alpha/beta hydrolase</fullName>
    </submittedName>
</protein>
<dbReference type="Gene3D" id="3.40.50.1820">
    <property type="entry name" value="alpha/beta hydrolase"/>
    <property type="match status" value="1"/>
</dbReference>
<evidence type="ECO:0000256" key="1">
    <source>
        <dbReference type="SAM" id="SignalP"/>
    </source>
</evidence>
<feature type="chain" id="PRO_5031168136" evidence="1">
    <location>
        <begin position="34"/>
        <end position="321"/>
    </location>
</feature>
<dbReference type="InterPro" id="IPR050266">
    <property type="entry name" value="AB_hydrolase_sf"/>
</dbReference>